<proteinExistence type="inferred from homology"/>
<organism evidence="6 7">
    <name type="scientific">Streptomyces luteoverticillatus</name>
    <name type="common">Streptoverticillium luteoverticillatus</name>
    <dbReference type="NCBI Taxonomy" id="66425"/>
    <lineage>
        <taxon>Bacteria</taxon>
        <taxon>Bacillati</taxon>
        <taxon>Actinomycetota</taxon>
        <taxon>Actinomycetes</taxon>
        <taxon>Kitasatosporales</taxon>
        <taxon>Streptomycetaceae</taxon>
        <taxon>Streptomyces</taxon>
    </lineage>
</organism>
<dbReference type="Pfam" id="PF02129">
    <property type="entry name" value="Peptidase_S15"/>
    <property type="match status" value="1"/>
</dbReference>
<dbReference type="PANTHER" id="PTHR22946">
    <property type="entry name" value="DIENELACTONE HYDROLASE DOMAIN-CONTAINING PROTEIN-RELATED"/>
    <property type="match status" value="1"/>
</dbReference>
<dbReference type="GO" id="GO:0052689">
    <property type="term" value="F:carboxylic ester hydrolase activity"/>
    <property type="evidence" value="ECO:0007669"/>
    <property type="project" value="UniProtKB-ARBA"/>
</dbReference>
<name>A0A3S9PR39_STRLT</name>
<reference evidence="6 7" key="1">
    <citation type="submission" date="2018-12" db="EMBL/GenBank/DDBJ databases">
        <title>The whole draft genome of Streptomyce luteoverticillatus CGMCC 15060.</title>
        <authorList>
            <person name="Feng Z."/>
            <person name="Chen G."/>
            <person name="Zhang J."/>
            <person name="Zhu H."/>
            <person name="Yu X."/>
            <person name="Zhang W."/>
            <person name="Zhang X."/>
        </authorList>
    </citation>
    <scope>NUCLEOTIDE SEQUENCE [LARGE SCALE GENOMIC DNA]</scope>
    <source>
        <strain evidence="6 7">CGMCC 15060</strain>
    </source>
</reference>
<dbReference type="InterPro" id="IPR013736">
    <property type="entry name" value="Xaa-Pro_dipept_C"/>
</dbReference>
<dbReference type="Proteomes" id="UP000267900">
    <property type="component" value="Chromosome"/>
</dbReference>
<evidence type="ECO:0000313" key="6">
    <source>
        <dbReference type="EMBL" id="AZQ74831.1"/>
    </source>
</evidence>
<dbReference type="EMBL" id="CP034587">
    <property type="protein sequence ID" value="AZQ74831.1"/>
    <property type="molecule type" value="Genomic_DNA"/>
</dbReference>
<evidence type="ECO:0000259" key="5">
    <source>
        <dbReference type="SMART" id="SM00939"/>
    </source>
</evidence>
<feature type="region of interest" description="Disordered" evidence="3">
    <location>
        <begin position="297"/>
        <end position="379"/>
    </location>
</feature>
<dbReference type="Gene3D" id="2.60.120.260">
    <property type="entry name" value="Galactose-binding domain-like"/>
    <property type="match status" value="1"/>
</dbReference>
<evidence type="ECO:0000256" key="4">
    <source>
        <dbReference type="SAM" id="SignalP"/>
    </source>
</evidence>
<keyword evidence="7" id="KW-1185">Reference proteome</keyword>
<feature type="chain" id="PRO_5019142023" evidence="4">
    <location>
        <begin position="28"/>
        <end position="491"/>
    </location>
</feature>
<dbReference type="GO" id="GO:0008239">
    <property type="term" value="F:dipeptidyl-peptidase activity"/>
    <property type="evidence" value="ECO:0007669"/>
    <property type="project" value="InterPro"/>
</dbReference>
<dbReference type="PANTHER" id="PTHR22946:SF9">
    <property type="entry name" value="POLYKETIDE TRANSFERASE AF380"/>
    <property type="match status" value="1"/>
</dbReference>
<comment type="similarity">
    <text evidence="1">Belongs to the AB hydrolase superfamily.</text>
</comment>
<feature type="signal peptide" evidence="4">
    <location>
        <begin position="1"/>
        <end position="27"/>
    </location>
</feature>
<dbReference type="Pfam" id="PF08530">
    <property type="entry name" value="PepX_C"/>
    <property type="match status" value="1"/>
</dbReference>
<evidence type="ECO:0000256" key="1">
    <source>
        <dbReference type="ARBA" id="ARBA00008645"/>
    </source>
</evidence>
<dbReference type="SMART" id="SM00939">
    <property type="entry name" value="PepX_C"/>
    <property type="match status" value="1"/>
</dbReference>
<dbReference type="SUPFAM" id="SSF49785">
    <property type="entry name" value="Galactose-binding domain-like"/>
    <property type="match status" value="1"/>
</dbReference>
<accession>A0A3S9PR39</accession>
<dbReference type="SUPFAM" id="SSF53474">
    <property type="entry name" value="alpha/beta-Hydrolases"/>
    <property type="match status" value="1"/>
</dbReference>
<feature type="domain" description="Xaa-Pro dipeptidyl-peptidase C-terminal" evidence="5">
    <location>
        <begin position="291"/>
        <end position="489"/>
    </location>
</feature>
<dbReference type="InterPro" id="IPR000383">
    <property type="entry name" value="Xaa-Pro-like_dom"/>
</dbReference>
<dbReference type="InterPro" id="IPR008979">
    <property type="entry name" value="Galactose-bd-like_sf"/>
</dbReference>
<gene>
    <name evidence="6" type="ORF">EKH77_29765</name>
</gene>
<keyword evidence="2" id="KW-0378">Hydrolase</keyword>
<dbReference type="InterPro" id="IPR029058">
    <property type="entry name" value="AB_hydrolase_fold"/>
</dbReference>
<dbReference type="RefSeq" id="WP_126917333.1">
    <property type="nucleotide sequence ID" value="NZ_CP034587.1"/>
</dbReference>
<sequence>MRAVRSALAALVAAVLLTVSAMAPAVAAPAAVRAVRGGPEVTAIEVAPGVRLRAEVHAPAGPGPHPLVVMPAPFPYPAAHQDPAARRLAAAGYVVVGYRPRGLPGSGGAFGMAGPRDVADASAVISWALARTPADARRVGLYGTAYGAGIGLLAASEDRRVRAVAALGGWVDLLDGLYGGGTRRRAHPLFRAAARPGAVRPDPEVRRALREYAEHPDPTPAFRSFARARSPITHLDRLNAHAPAVLLAHTWSATVESPNRNGRYFSRLRTAKRLEYRRDDHATEAPPASAERWFDRHLRGRPGGPGTEPPVFLEARGRPPGHPGEHYDDLWATASANHVPPLEPRTGPDPVIHTGPDRGPHADAPSPGHGTAALWWTSPDPRPRRLRGIPALRTRVTPSAAEGTLVARLYDLAPTGTATLVTHAPYSFAHRAPGTPFEASFDLFATVYDLPAGHRLALVVTGTDPLYVARNPPGATLALHSAATGLALPVR</sequence>
<evidence type="ECO:0000313" key="7">
    <source>
        <dbReference type="Proteomes" id="UP000267900"/>
    </source>
</evidence>
<dbReference type="AlphaFoldDB" id="A0A3S9PR39"/>
<evidence type="ECO:0000256" key="3">
    <source>
        <dbReference type="SAM" id="MobiDB-lite"/>
    </source>
</evidence>
<protein>
    <submittedName>
        <fullName evidence="6">Acyl esterase</fullName>
    </submittedName>
</protein>
<keyword evidence="4" id="KW-0732">Signal</keyword>
<evidence type="ECO:0000256" key="2">
    <source>
        <dbReference type="ARBA" id="ARBA00022801"/>
    </source>
</evidence>
<dbReference type="InterPro" id="IPR050261">
    <property type="entry name" value="FrsA_esterase"/>
</dbReference>
<dbReference type="OrthoDB" id="3276960at2"/>
<dbReference type="Gene3D" id="3.40.50.1820">
    <property type="entry name" value="alpha/beta hydrolase"/>
    <property type="match status" value="1"/>
</dbReference>